<dbReference type="GO" id="GO:0042272">
    <property type="term" value="C:nuclear RNA export factor complex"/>
    <property type="evidence" value="ECO:0007669"/>
    <property type="project" value="UniProtKB-ARBA"/>
</dbReference>
<reference evidence="12 13" key="1">
    <citation type="submission" date="2018-11" db="EMBL/GenBank/DDBJ databases">
        <title>Genome sequence of Saitozyma podzolica DSM 27192.</title>
        <authorList>
            <person name="Aliyu H."/>
            <person name="Gorte O."/>
            <person name="Ochsenreither K."/>
        </authorList>
    </citation>
    <scope>NUCLEOTIDE SEQUENCE [LARGE SCALE GENOMIC DNA]</scope>
    <source>
        <strain evidence="12 13">DSM 27192</strain>
    </source>
</reference>
<comment type="similarity">
    <text evidence="2">Belongs to the NXF family.</text>
</comment>
<evidence type="ECO:0000256" key="3">
    <source>
        <dbReference type="ARBA" id="ARBA00022448"/>
    </source>
</evidence>
<accession>A0A427YL53</accession>
<dbReference type="OrthoDB" id="25872at2759"/>
<evidence type="ECO:0000313" key="13">
    <source>
        <dbReference type="Proteomes" id="UP000279259"/>
    </source>
</evidence>
<protein>
    <recommendedName>
        <fullName evidence="9">mRNA export factor MEX67</fullName>
    </recommendedName>
</protein>
<evidence type="ECO:0000256" key="6">
    <source>
        <dbReference type="ARBA" id="ARBA00022816"/>
    </source>
</evidence>
<comment type="caution">
    <text evidence="12">The sequence shown here is derived from an EMBL/GenBank/DDBJ whole genome shotgun (WGS) entry which is preliminary data.</text>
</comment>
<feature type="domain" description="TAP-C" evidence="11">
    <location>
        <begin position="478"/>
        <end position="529"/>
    </location>
</feature>
<evidence type="ECO:0000256" key="1">
    <source>
        <dbReference type="ARBA" id="ARBA00004123"/>
    </source>
</evidence>
<gene>
    <name evidence="12" type="primary">MEX67</name>
    <name evidence="12" type="ORF">EHS25_009147</name>
</gene>
<dbReference type="Pfam" id="PF22602">
    <property type="entry name" value="NXF_NTF2"/>
    <property type="match status" value="1"/>
</dbReference>
<dbReference type="InterPro" id="IPR030217">
    <property type="entry name" value="NXF_fam"/>
</dbReference>
<dbReference type="InterPro" id="IPR001611">
    <property type="entry name" value="Leu-rich_rpt"/>
</dbReference>
<dbReference type="PANTHER" id="PTHR10662:SF22">
    <property type="entry name" value="NUCLEAR RNA EXPORT FACTOR 1"/>
    <property type="match status" value="1"/>
</dbReference>
<keyword evidence="4" id="KW-0433">Leucine-rich repeat</keyword>
<feature type="domain" description="NTF2" evidence="10">
    <location>
        <begin position="259"/>
        <end position="438"/>
    </location>
</feature>
<evidence type="ECO:0000259" key="10">
    <source>
        <dbReference type="PROSITE" id="PS50177"/>
    </source>
</evidence>
<dbReference type="Gene3D" id="3.80.10.10">
    <property type="entry name" value="Ribonuclease Inhibitor"/>
    <property type="match status" value="1"/>
</dbReference>
<keyword evidence="5" id="KW-0677">Repeat</keyword>
<comment type="function">
    <text evidence="8">Involved in the export of mRNA from the nucleus to the cytoplasm.</text>
</comment>
<evidence type="ECO:0000256" key="9">
    <source>
        <dbReference type="ARBA" id="ARBA00069694"/>
    </source>
</evidence>
<dbReference type="InterPro" id="IPR009060">
    <property type="entry name" value="UBA-like_sf"/>
</dbReference>
<dbReference type="PROSITE" id="PS51281">
    <property type="entry name" value="TAP_C"/>
    <property type="match status" value="1"/>
</dbReference>
<dbReference type="GO" id="GO:0003723">
    <property type="term" value="F:RNA binding"/>
    <property type="evidence" value="ECO:0007669"/>
    <property type="project" value="TreeGrafter"/>
</dbReference>
<comment type="subcellular location">
    <subcellularLocation>
        <location evidence="1">Nucleus</location>
    </subcellularLocation>
</comment>
<sequence>MNHRRAPEGTPDILKATDAADTRQAKADQHAKLSEKLKSAEMKQWILSRVIGPGVVDLSNLNDDPWLKEQGIVPPGHRNAPDNSGAVFWKLLDTVVQKENKQNIYTLSLANNDFHHLRSLNRLPYSLPHLRALDLSNNPVRTFGELDVLLAQGEKKGKATAGIGSLKSLVELKLSGCAFREKTISQPKGDETYQHEILRRFPGLLILDGVNLNRIVFAIPRKPKIQHTDDERKRMSSRPFTFPVDVQPGFIDSDIVRSFVMSFCAKYFPIFDSDRGALLPAYAPTATISVSANTLISRSLQAQEVARSRSSRPNPVPFEPWTNLPSRNFFRGANSVETRMKTLKSPTDQAELLRWWRAVPQTKHPLEDPGKWCIDAWVLDGEGVETKLCAMIQGEFQEMPSGTYRSFSRTFILADAPQGSAANAAGWPAVVLSDTMIVTSYLSSGAYDNRRSIAAYGVTIVPPTPVSPGANATVGAPPNQDMLVEQMRQRTGMNVQFATMCLAQNGWDFEVALKNFEEIKATIPAEAYQ</sequence>
<keyword evidence="6" id="KW-0509">mRNA transport</keyword>
<keyword evidence="3" id="KW-0813">Transport</keyword>
<dbReference type="FunFam" id="1.10.8.10:FF:000018">
    <property type="entry name" value="Nuclear RNA export factor 1"/>
    <property type="match status" value="1"/>
</dbReference>
<dbReference type="SUPFAM" id="SSF46934">
    <property type="entry name" value="UBA-like"/>
    <property type="match status" value="1"/>
</dbReference>
<dbReference type="InterPro" id="IPR018222">
    <property type="entry name" value="Nuclear_transport_factor_2_euk"/>
</dbReference>
<dbReference type="PANTHER" id="PTHR10662">
    <property type="entry name" value="NUCLEAR RNA EXPORT FACTOR"/>
    <property type="match status" value="1"/>
</dbReference>
<dbReference type="AlphaFoldDB" id="A0A427YL53"/>
<proteinExistence type="inferred from homology"/>
<dbReference type="CDD" id="cd14342">
    <property type="entry name" value="UBA_TAP-C"/>
    <property type="match status" value="1"/>
</dbReference>
<dbReference type="InterPro" id="IPR032710">
    <property type="entry name" value="NTF2-like_dom_sf"/>
</dbReference>
<dbReference type="Gene3D" id="3.10.450.50">
    <property type="match status" value="1"/>
</dbReference>
<evidence type="ECO:0000313" key="12">
    <source>
        <dbReference type="EMBL" id="RSH91777.1"/>
    </source>
</evidence>
<dbReference type="SUPFAM" id="SSF52058">
    <property type="entry name" value="L domain-like"/>
    <property type="match status" value="1"/>
</dbReference>
<dbReference type="GO" id="GO:0016973">
    <property type="term" value="P:poly(A)+ mRNA export from nucleus"/>
    <property type="evidence" value="ECO:0007669"/>
    <property type="project" value="TreeGrafter"/>
</dbReference>
<dbReference type="PROSITE" id="PS51450">
    <property type="entry name" value="LRR"/>
    <property type="match status" value="1"/>
</dbReference>
<dbReference type="InterPro" id="IPR005637">
    <property type="entry name" value="TAP_C_dom"/>
</dbReference>
<dbReference type="SMART" id="SM00804">
    <property type="entry name" value="TAP_C"/>
    <property type="match status" value="1"/>
</dbReference>
<dbReference type="Gene3D" id="1.10.8.10">
    <property type="entry name" value="DNA helicase RuvA subunit, C-terminal domain"/>
    <property type="match status" value="1"/>
</dbReference>
<dbReference type="InterPro" id="IPR002075">
    <property type="entry name" value="NTF2_dom"/>
</dbReference>
<evidence type="ECO:0000256" key="7">
    <source>
        <dbReference type="ARBA" id="ARBA00023242"/>
    </source>
</evidence>
<keyword evidence="7" id="KW-0539">Nucleus</keyword>
<dbReference type="Pfam" id="PF03943">
    <property type="entry name" value="TAP_C"/>
    <property type="match status" value="1"/>
</dbReference>
<dbReference type="STRING" id="1890683.A0A427YL53"/>
<evidence type="ECO:0000259" key="11">
    <source>
        <dbReference type="PROSITE" id="PS51281"/>
    </source>
</evidence>
<dbReference type="SUPFAM" id="SSF54427">
    <property type="entry name" value="NTF2-like"/>
    <property type="match status" value="1"/>
</dbReference>
<name>A0A427YL53_9TREE</name>
<evidence type="ECO:0000256" key="5">
    <source>
        <dbReference type="ARBA" id="ARBA00022737"/>
    </source>
</evidence>
<dbReference type="PROSITE" id="PS50177">
    <property type="entry name" value="NTF2_DOMAIN"/>
    <property type="match status" value="1"/>
</dbReference>
<organism evidence="12 13">
    <name type="scientific">Saitozyma podzolica</name>
    <dbReference type="NCBI Taxonomy" id="1890683"/>
    <lineage>
        <taxon>Eukaryota</taxon>
        <taxon>Fungi</taxon>
        <taxon>Dikarya</taxon>
        <taxon>Basidiomycota</taxon>
        <taxon>Agaricomycotina</taxon>
        <taxon>Tremellomycetes</taxon>
        <taxon>Tremellales</taxon>
        <taxon>Trimorphomycetaceae</taxon>
        <taxon>Saitozyma</taxon>
    </lineage>
</organism>
<evidence type="ECO:0000256" key="8">
    <source>
        <dbReference type="ARBA" id="ARBA00055253"/>
    </source>
</evidence>
<dbReference type="EMBL" id="RSCD01000007">
    <property type="protein sequence ID" value="RSH91777.1"/>
    <property type="molecule type" value="Genomic_DNA"/>
</dbReference>
<evidence type="ECO:0000256" key="4">
    <source>
        <dbReference type="ARBA" id="ARBA00022614"/>
    </source>
</evidence>
<keyword evidence="13" id="KW-1185">Reference proteome</keyword>
<evidence type="ECO:0000256" key="2">
    <source>
        <dbReference type="ARBA" id="ARBA00009285"/>
    </source>
</evidence>
<dbReference type="InterPro" id="IPR032675">
    <property type="entry name" value="LRR_dom_sf"/>
</dbReference>
<dbReference type="Proteomes" id="UP000279259">
    <property type="component" value="Unassembled WGS sequence"/>
</dbReference>